<dbReference type="AlphaFoldDB" id="A0A1K2IHZ5"/>
<dbReference type="EMBL" id="FPKV01000002">
    <property type="protein sequence ID" value="SFZ92023.1"/>
    <property type="molecule type" value="Genomic_DNA"/>
</dbReference>
<reference evidence="3 4" key="1">
    <citation type="submission" date="2016-10" db="EMBL/GenBank/DDBJ databases">
        <authorList>
            <person name="de Groot N.N."/>
        </authorList>
    </citation>
    <scope>NUCLEOTIDE SEQUENCE [LARGE SCALE GENOMIC DNA]</scope>
    <source>
        <strain evidence="3 4">DSM 18180</strain>
    </source>
</reference>
<dbReference type="InterPro" id="IPR016163">
    <property type="entry name" value="Ald_DH_C"/>
</dbReference>
<protein>
    <submittedName>
        <fullName evidence="3">NADP-dependent aldehyde dehydrogenase</fullName>
    </submittedName>
</protein>
<keyword evidence="1" id="KW-0560">Oxidoreductase</keyword>
<dbReference type="GO" id="GO:0016620">
    <property type="term" value="F:oxidoreductase activity, acting on the aldehyde or oxo group of donors, NAD or NADP as acceptor"/>
    <property type="evidence" value="ECO:0007669"/>
    <property type="project" value="InterPro"/>
</dbReference>
<dbReference type="InterPro" id="IPR016162">
    <property type="entry name" value="Ald_DH_N"/>
</dbReference>
<sequence length="527" mass="56636">MYDNMNLTGQNFIAGKSSGQGTETFVAINPSSGTELQTYFHEATSEEINEAVTKANEAFLVYGKKSGKEKADFLDAIAEEILNLGDSLIERCCAETGLPEGRITGERGRTMNQLKLFASVLREGSWVDARIDTAIPDRQPLPKPDIRSMQKPLGVVGVFGASNFPLAFSVAGGDTASALASGCSIIVKAHPSHPGTCELIAIAIQKAVEKTNMPNGTFSMLQGKSVAVGMAIVNHPLVKAIGFTGSNKGGVAIFNAANKRDEPIPVYAEMGSTNPVFILPNALKERGDEIAQGLTSSVTLGVGQFCTNPGIVFLNNDASVSGFQKKLSENFQQVDANTMLNSGIKSSFDSDVKNLSNEIELLAQGKENNEGFKGSAHVFKTSAKNFLIEDYLEEEVFGPSTITITADSKEELLASAQKLKGHLTATLFATEQDLKNHTDLIEILEQKVGRLIINNFPTGVEVCHSMVHGGPFPATTNSRSTSVGTGAITRFTRPVCYQNFPQDLLSDELKDKNSLNIFRMINGEIKK</sequence>
<keyword evidence="4" id="KW-1185">Reference proteome</keyword>
<dbReference type="CDD" id="cd07129">
    <property type="entry name" value="ALDH_KGSADH"/>
    <property type="match status" value="1"/>
</dbReference>
<feature type="domain" description="Aldehyde dehydrogenase" evidence="2">
    <location>
        <begin position="21"/>
        <end position="470"/>
    </location>
</feature>
<proteinExistence type="predicted"/>
<dbReference type="InterPro" id="IPR044151">
    <property type="entry name" value="ALDH_KGSADH"/>
</dbReference>
<gene>
    <name evidence="3" type="ORF">SAMN05428642_102487</name>
</gene>
<dbReference type="InterPro" id="IPR016161">
    <property type="entry name" value="Ald_DH/histidinol_DH"/>
</dbReference>
<dbReference type="STRING" id="369401.SAMN05428642_102487"/>
<dbReference type="Gene3D" id="3.40.309.10">
    <property type="entry name" value="Aldehyde Dehydrogenase, Chain A, domain 2"/>
    <property type="match status" value="1"/>
</dbReference>
<organism evidence="3 4">
    <name type="scientific">Flaviramulus basaltis</name>
    <dbReference type="NCBI Taxonomy" id="369401"/>
    <lineage>
        <taxon>Bacteria</taxon>
        <taxon>Pseudomonadati</taxon>
        <taxon>Bacteroidota</taxon>
        <taxon>Flavobacteriia</taxon>
        <taxon>Flavobacteriales</taxon>
        <taxon>Flavobacteriaceae</taxon>
        <taxon>Flaviramulus</taxon>
    </lineage>
</organism>
<dbReference type="RefSeq" id="WP_245794770.1">
    <property type="nucleotide sequence ID" value="NZ_FPKV01000002.1"/>
</dbReference>
<dbReference type="InterPro" id="IPR015590">
    <property type="entry name" value="Aldehyde_DH_dom"/>
</dbReference>
<evidence type="ECO:0000256" key="1">
    <source>
        <dbReference type="ARBA" id="ARBA00023002"/>
    </source>
</evidence>
<evidence type="ECO:0000313" key="4">
    <source>
        <dbReference type="Proteomes" id="UP000182544"/>
    </source>
</evidence>
<dbReference type="Proteomes" id="UP000182544">
    <property type="component" value="Unassembled WGS sequence"/>
</dbReference>
<dbReference type="Gene3D" id="3.40.605.10">
    <property type="entry name" value="Aldehyde Dehydrogenase, Chain A, domain 1"/>
    <property type="match status" value="1"/>
</dbReference>
<dbReference type="PANTHER" id="PTHR43353">
    <property type="entry name" value="SUCCINATE-SEMIALDEHYDE DEHYDROGENASE, MITOCHONDRIAL"/>
    <property type="match status" value="1"/>
</dbReference>
<dbReference type="SUPFAM" id="SSF53720">
    <property type="entry name" value="ALDH-like"/>
    <property type="match status" value="1"/>
</dbReference>
<accession>A0A1K2IHZ5</accession>
<dbReference type="Pfam" id="PF00171">
    <property type="entry name" value="Aldedh"/>
    <property type="match status" value="1"/>
</dbReference>
<evidence type="ECO:0000259" key="2">
    <source>
        <dbReference type="Pfam" id="PF00171"/>
    </source>
</evidence>
<dbReference type="InterPro" id="IPR050740">
    <property type="entry name" value="Aldehyde_DH_Superfamily"/>
</dbReference>
<evidence type="ECO:0000313" key="3">
    <source>
        <dbReference type="EMBL" id="SFZ92023.1"/>
    </source>
</evidence>
<name>A0A1K2IHZ5_9FLAO</name>
<dbReference type="PANTHER" id="PTHR43353:SF3">
    <property type="entry name" value="ALDEHYDE DEHYDROGENASE-RELATED"/>
    <property type="match status" value="1"/>
</dbReference>